<dbReference type="EMBL" id="JWHR01000064">
    <property type="protein sequence ID" value="KHS57769.1"/>
    <property type="molecule type" value="Genomic_DNA"/>
</dbReference>
<dbReference type="AlphaFoldDB" id="A0A0B3VYH4"/>
<dbReference type="RefSeq" id="WP_039679051.1">
    <property type="nucleotide sequence ID" value="NZ_JAXECK010000012.1"/>
</dbReference>
<gene>
    <name evidence="1" type="ORF">QX51_06290</name>
</gene>
<comment type="caution">
    <text evidence="1">The sequence shown here is derived from an EMBL/GenBank/DDBJ whole genome shotgun (WGS) entry which is preliminary data.</text>
</comment>
<evidence type="ECO:0008006" key="3">
    <source>
        <dbReference type="Google" id="ProtNLM"/>
    </source>
</evidence>
<accession>A0A0B3VYH4</accession>
<name>A0A0B3VYH4_9FIRM</name>
<dbReference type="STRING" id="1577792.QX51_06290"/>
<evidence type="ECO:0000313" key="2">
    <source>
        <dbReference type="Proteomes" id="UP000031189"/>
    </source>
</evidence>
<reference evidence="1 2" key="1">
    <citation type="submission" date="2014-12" db="EMBL/GenBank/DDBJ databases">
        <title>Draft genome sequence of Terrisporobacter sp. 08-306576, isolated from the blood culture of a bacteremia patient.</title>
        <authorList>
            <person name="Lund L.C."/>
            <person name="Sydenham T.V."/>
            <person name="Hogh S.V."/>
            <person name="Skov M.N."/>
            <person name="Kemp M."/>
            <person name="Justesen U.S."/>
        </authorList>
    </citation>
    <scope>NUCLEOTIDE SEQUENCE [LARGE SCALE GENOMIC DNA]</scope>
    <source>
        <strain evidence="1 2">08-306576</strain>
    </source>
</reference>
<dbReference type="SUPFAM" id="SSF51306">
    <property type="entry name" value="LexA/Signal peptidase"/>
    <property type="match status" value="1"/>
</dbReference>
<dbReference type="InterPro" id="IPR036286">
    <property type="entry name" value="LexA/Signal_pep-like_sf"/>
</dbReference>
<dbReference type="GO" id="GO:0004252">
    <property type="term" value="F:serine-type endopeptidase activity"/>
    <property type="evidence" value="ECO:0007669"/>
    <property type="project" value="InterPro"/>
</dbReference>
<proteinExistence type="predicted"/>
<dbReference type="CDD" id="cd06530">
    <property type="entry name" value="S26_SPase_I"/>
    <property type="match status" value="1"/>
</dbReference>
<dbReference type="GO" id="GO:0006465">
    <property type="term" value="P:signal peptide processing"/>
    <property type="evidence" value="ECO:0007669"/>
    <property type="project" value="InterPro"/>
</dbReference>
<dbReference type="InterPro" id="IPR019533">
    <property type="entry name" value="Peptidase_S26"/>
</dbReference>
<organism evidence="1 2">
    <name type="scientific">Terrisporobacter othiniensis</name>
    <dbReference type="NCBI Taxonomy" id="1577792"/>
    <lineage>
        <taxon>Bacteria</taxon>
        <taxon>Bacillati</taxon>
        <taxon>Bacillota</taxon>
        <taxon>Clostridia</taxon>
        <taxon>Peptostreptococcales</taxon>
        <taxon>Peptostreptococcaceae</taxon>
        <taxon>Terrisporobacter</taxon>
    </lineage>
</organism>
<dbReference type="Proteomes" id="UP000031189">
    <property type="component" value="Unassembled WGS sequence"/>
</dbReference>
<dbReference type="OrthoDB" id="3191897at2"/>
<evidence type="ECO:0000313" key="1">
    <source>
        <dbReference type="EMBL" id="KHS57769.1"/>
    </source>
</evidence>
<sequence>MIRNINKFSNQDLYPNIEELLSKVNEAIVTVKGKSMSPLIVENRDKVILEKRNFTKLNKGEIILFKSKHGKYLLHRIHDISDLGYLTIGDGNLQFDGWVRPCNVVAVARKIIRKGRVLDCYSYFWENVFKVWMVLLPIRGILLKIYEGVVYVKSKLLT</sequence>
<keyword evidence="2" id="KW-1185">Reference proteome</keyword>
<protein>
    <recommendedName>
        <fullName evidence="3">Peptidase S24/S26A/S26B/S26C domain-containing protein</fullName>
    </recommendedName>
</protein>